<evidence type="ECO:0008006" key="8">
    <source>
        <dbReference type="Google" id="ProtNLM"/>
    </source>
</evidence>
<dbReference type="InterPro" id="IPR036396">
    <property type="entry name" value="Cyt_P450_sf"/>
</dbReference>
<dbReference type="EMBL" id="JBAWTH010000021">
    <property type="protein sequence ID" value="KAL2287065.1"/>
    <property type="molecule type" value="Genomic_DNA"/>
</dbReference>
<dbReference type="PANTHER" id="PTHR46206">
    <property type="entry name" value="CYTOCHROME P450"/>
    <property type="match status" value="1"/>
</dbReference>
<evidence type="ECO:0000313" key="6">
    <source>
        <dbReference type="EMBL" id="KAL2287065.1"/>
    </source>
</evidence>
<dbReference type="SUPFAM" id="SSF48264">
    <property type="entry name" value="Cytochrome P450"/>
    <property type="match status" value="1"/>
</dbReference>
<keyword evidence="3" id="KW-0479">Metal-binding</keyword>
<evidence type="ECO:0000256" key="5">
    <source>
        <dbReference type="ARBA" id="ARBA00023004"/>
    </source>
</evidence>
<evidence type="ECO:0000256" key="1">
    <source>
        <dbReference type="ARBA" id="ARBA00001971"/>
    </source>
</evidence>
<comment type="similarity">
    <text evidence="2">Belongs to the cytochrome P450 family.</text>
</comment>
<proteinExistence type="inferred from homology"/>
<gene>
    <name evidence="6" type="ORF">FJTKL_06080</name>
</gene>
<dbReference type="InterPro" id="IPR001128">
    <property type="entry name" value="Cyt_P450"/>
</dbReference>
<comment type="caution">
    <text evidence="6">The sequence shown here is derived from an EMBL/GenBank/DDBJ whole genome shotgun (WGS) entry which is preliminary data.</text>
</comment>
<accession>A0ABR4EXR8</accession>
<dbReference type="Pfam" id="PF00067">
    <property type="entry name" value="p450"/>
    <property type="match status" value="1"/>
</dbReference>
<evidence type="ECO:0000256" key="3">
    <source>
        <dbReference type="ARBA" id="ARBA00022723"/>
    </source>
</evidence>
<dbReference type="Proteomes" id="UP001600888">
    <property type="component" value="Unassembled WGS sequence"/>
</dbReference>
<evidence type="ECO:0000256" key="4">
    <source>
        <dbReference type="ARBA" id="ARBA00023002"/>
    </source>
</evidence>
<reference evidence="6 7" key="1">
    <citation type="submission" date="2024-03" db="EMBL/GenBank/DDBJ databases">
        <title>A high-quality draft genome sequence of Diaporthe vaccinii, a causative agent of upright dieback and viscid rot disease in cranberry plants.</title>
        <authorList>
            <person name="Sarrasin M."/>
            <person name="Lang B.F."/>
            <person name="Burger G."/>
        </authorList>
    </citation>
    <scope>NUCLEOTIDE SEQUENCE [LARGE SCALE GENOMIC DNA]</scope>
    <source>
        <strain evidence="6 7">IS7</strain>
    </source>
</reference>
<keyword evidence="5" id="KW-0408">Iron</keyword>
<evidence type="ECO:0000256" key="2">
    <source>
        <dbReference type="ARBA" id="ARBA00010617"/>
    </source>
</evidence>
<comment type="cofactor">
    <cofactor evidence="1">
        <name>heme</name>
        <dbReference type="ChEBI" id="CHEBI:30413"/>
    </cofactor>
</comment>
<organism evidence="6 7">
    <name type="scientific">Diaporthe vaccinii</name>
    <dbReference type="NCBI Taxonomy" id="105482"/>
    <lineage>
        <taxon>Eukaryota</taxon>
        <taxon>Fungi</taxon>
        <taxon>Dikarya</taxon>
        <taxon>Ascomycota</taxon>
        <taxon>Pezizomycotina</taxon>
        <taxon>Sordariomycetes</taxon>
        <taxon>Sordariomycetidae</taxon>
        <taxon>Diaporthales</taxon>
        <taxon>Diaporthaceae</taxon>
        <taxon>Diaporthe</taxon>
        <taxon>Diaporthe eres species complex</taxon>
    </lineage>
</organism>
<evidence type="ECO:0000313" key="7">
    <source>
        <dbReference type="Proteomes" id="UP001600888"/>
    </source>
</evidence>
<keyword evidence="4" id="KW-0560">Oxidoreductase</keyword>
<protein>
    <recommendedName>
        <fullName evidence="8">Cytochrome P450</fullName>
    </recommendedName>
</protein>
<sequence length="118" mass="13202">MDPEPNDFLQWTINHAMRTGDSHFYQVETLAGLQLLLNFASIHTSTFAITHAILDLASSKQEYTDELREEVTAVLAEHGGAWSKQALSKMDKLDSTMPEELSTKKTARQIGITTLVPR</sequence>
<keyword evidence="7" id="KW-1185">Reference proteome</keyword>
<name>A0ABR4EXR8_9PEZI</name>
<dbReference type="Gene3D" id="1.10.630.10">
    <property type="entry name" value="Cytochrome P450"/>
    <property type="match status" value="1"/>
</dbReference>